<feature type="transmembrane region" description="Helical" evidence="7">
    <location>
        <begin position="400"/>
        <end position="423"/>
    </location>
</feature>
<feature type="transmembrane region" description="Helical" evidence="7">
    <location>
        <begin position="290"/>
        <end position="314"/>
    </location>
</feature>
<dbReference type="SMART" id="SM00382">
    <property type="entry name" value="AAA"/>
    <property type="match status" value="1"/>
</dbReference>
<evidence type="ECO:0000256" key="4">
    <source>
        <dbReference type="ARBA" id="ARBA00022840"/>
    </source>
</evidence>
<dbReference type="SUPFAM" id="SSF52540">
    <property type="entry name" value="P-loop containing nucleoside triphosphate hydrolases"/>
    <property type="match status" value="1"/>
</dbReference>
<protein>
    <submittedName>
        <fullName evidence="10">ABC transporter ATP-binding protein/permease</fullName>
    </submittedName>
</protein>
<comment type="subcellular location">
    <subcellularLocation>
        <location evidence="1">Cell membrane</location>
        <topology evidence="1">Multi-pass membrane protein</topology>
    </subcellularLocation>
</comment>
<keyword evidence="6 7" id="KW-0472">Membrane</keyword>
<keyword evidence="5 7" id="KW-1133">Transmembrane helix</keyword>
<dbReference type="InterPro" id="IPR003439">
    <property type="entry name" value="ABC_transporter-like_ATP-bd"/>
</dbReference>
<dbReference type="PANTHER" id="PTHR43394">
    <property type="entry name" value="ATP-DEPENDENT PERMEASE MDL1, MITOCHONDRIAL"/>
    <property type="match status" value="1"/>
</dbReference>
<dbReference type="InterPro" id="IPR003593">
    <property type="entry name" value="AAA+_ATPase"/>
</dbReference>
<dbReference type="Gene3D" id="3.40.50.300">
    <property type="entry name" value="P-loop containing nucleotide triphosphate hydrolases"/>
    <property type="match status" value="1"/>
</dbReference>
<dbReference type="InterPro" id="IPR017871">
    <property type="entry name" value="ABC_transporter-like_CS"/>
</dbReference>
<evidence type="ECO:0000256" key="6">
    <source>
        <dbReference type="ARBA" id="ARBA00023136"/>
    </source>
</evidence>
<dbReference type="InterPro" id="IPR011527">
    <property type="entry name" value="ABC1_TM_dom"/>
</dbReference>
<feature type="domain" description="ABC transporter" evidence="8">
    <location>
        <begin position="498"/>
        <end position="733"/>
    </location>
</feature>
<dbReference type="InterPro" id="IPR027417">
    <property type="entry name" value="P-loop_NTPase"/>
</dbReference>
<feature type="transmembrane region" description="Helical" evidence="7">
    <location>
        <begin position="320"/>
        <end position="343"/>
    </location>
</feature>
<sequence>MIKLMKYLKPFVGLIVAAVMLLFVQAMCDLALPDYTSNIVNKGIQQGGIVSSVPQAIRESQMKKIKIFMNKSDLEEVSKSYVPVDKSNADYTRYLKKYPNLKNEPIFVLKDVDKNKMNKLSSIMGRSIIDASGVEQIKSSAKNGIISFNGMKIPASADLFDMISKMPDKQRLRIIEDINKKASSLDDNMVIQLTASKIKAEYKALGMNTDKIQSKYIINVGVTMLFISLLGGVCTVAVGFLAARTAAGLARNLRKNVFEKVENFSNAEFDKFSTASLITRSTNDITQIQMLMVIMIRMVFYAPIMGIGGVIRAMGKSKSMSWIIALAVIVLLGLILVVFAVAFPKFKIIQKLIDKLNLVTRENLSGMMVIRAFNTQKFEEERFDKANKDVTKTNLFVNRVMVSMMPVMMFVMNGITLLIIWVGSHEVANSNMQVGDMMAFMQYAMQIIMAFLMLAMMFILIPRASVSAGRIEEVLETDISIVDPEDRAHFQDNIQGLVEFNNVSFRYPGAGEDALKNVSFKALLGKTTAFIGSTGSGKTTLVNLIMRFYDATSGEVLVDGVNVKKITQHELRDKIGYVPQKGYLFSGTIESNLKYGDKKVGYDGINHAIEVSQSEGFINEKTKGIKSEISEGGSNVSGGQKQRLSIARALVKKPEIYVFDDSFSALDFKTDAALRKALRKETTSSTFLIVAQRISTIMDADQIIVLDDGNVVGIGTHEELMKNCETYREIALSQLSKEELA</sequence>
<evidence type="ECO:0000256" key="1">
    <source>
        <dbReference type="ARBA" id="ARBA00004651"/>
    </source>
</evidence>
<dbReference type="Pfam" id="PF00664">
    <property type="entry name" value="ABC_membrane"/>
    <property type="match status" value="1"/>
</dbReference>
<keyword evidence="3" id="KW-0547">Nucleotide-binding</keyword>
<evidence type="ECO:0000256" key="3">
    <source>
        <dbReference type="ARBA" id="ARBA00022741"/>
    </source>
</evidence>
<name>A0ABM5NZU0_9CLOT</name>
<dbReference type="EMBL" id="CP006763">
    <property type="protein sequence ID" value="AGY78225.1"/>
    <property type="molecule type" value="Genomic_DNA"/>
</dbReference>
<dbReference type="Proteomes" id="UP000017590">
    <property type="component" value="Chromosome"/>
</dbReference>
<proteinExistence type="predicted"/>
<dbReference type="InterPro" id="IPR039421">
    <property type="entry name" value="Type_1_exporter"/>
</dbReference>
<organism evidence="10 11">
    <name type="scientific">Clostridium autoethanogenum DSM 10061</name>
    <dbReference type="NCBI Taxonomy" id="1341692"/>
    <lineage>
        <taxon>Bacteria</taxon>
        <taxon>Bacillati</taxon>
        <taxon>Bacillota</taxon>
        <taxon>Clostridia</taxon>
        <taxon>Eubacteriales</taxon>
        <taxon>Clostridiaceae</taxon>
        <taxon>Clostridium</taxon>
    </lineage>
</organism>
<dbReference type="RefSeq" id="WP_023163529.1">
    <property type="nucleotide sequence ID" value="NC_022592.1"/>
</dbReference>
<feature type="domain" description="ABC transmembrane type-1" evidence="9">
    <location>
        <begin position="220"/>
        <end position="463"/>
    </location>
</feature>
<evidence type="ECO:0000256" key="5">
    <source>
        <dbReference type="ARBA" id="ARBA00022989"/>
    </source>
</evidence>
<gene>
    <name evidence="10" type="ORF">CAETHG_4024</name>
</gene>
<feature type="transmembrane region" description="Helical" evidence="7">
    <location>
        <begin position="216"/>
        <end position="243"/>
    </location>
</feature>
<feature type="transmembrane region" description="Helical" evidence="7">
    <location>
        <begin position="443"/>
        <end position="461"/>
    </location>
</feature>
<dbReference type="Gene3D" id="1.20.1560.10">
    <property type="entry name" value="ABC transporter type 1, transmembrane domain"/>
    <property type="match status" value="1"/>
</dbReference>
<dbReference type="GO" id="GO:0005524">
    <property type="term" value="F:ATP binding"/>
    <property type="evidence" value="ECO:0007669"/>
    <property type="project" value="UniProtKB-KW"/>
</dbReference>
<accession>A0ABM5NZU0</accession>
<reference evidence="11" key="1">
    <citation type="journal article" date="2014" name="Biotechnol. Biofuels">
        <title>Comparison of single-molecule sequencing and hybrid approaches for finishing the genome of Clostridium autoethanogenum and analysis of CRISPR systems in industrial relevant Clostridia.</title>
        <authorList>
            <person name="Brown S.D."/>
            <person name="Nagaraju S."/>
            <person name="Utturkar S."/>
            <person name="De Tissera S."/>
            <person name="Segovia S."/>
            <person name="Mitchell W."/>
            <person name="Land M.L."/>
            <person name="Dassanayake A."/>
            <person name="Kopke M."/>
        </authorList>
    </citation>
    <scope>NUCLEOTIDE SEQUENCE [LARGE SCALE GENOMIC DNA]</scope>
    <source>
        <strain evidence="11">DSM 10061</strain>
    </source>
</reference>
<dbReference type="PROSITE" id="PS50893">
    <property type="entry name" value="ABC_TRANSPORTER_2"/>
    <property type="match status" value="1"/>
</dbReference>
<dbReference type="Pfam" id="PF00005">
    <property type="entry name" value="ABC_tran"/>
    <property type="match status" value="1"/>
</dbReference>
<dbReference type="CDD" id="cd18548">
    <property type="entry name" value="ABC_6TM_Tm287_like"/>
    <property type="match status" value="1"/>
</dbReference>
<keyword evidence="2 7" id="KW-0812">Transmembrane</keyword>
<evidence type="ECO:0000313" key="11">
    <source>
        <dbReference type="Proteomes" id="UP000017590"/>
    </source>
</evidence>
<dbReference type="PANTHER" id="PTHR43394:SF1">
    <property type="entry name" value="ATP-BINDING CASSETTE SUB-FAMILY B MEMBER 10, MITOCHONDRIAL"/>
    <property type="match status" value="1"/>
</dbReference>
<keyword evidence="11" id="KW-1185">Reference proteome</keyword>
<evidence type="ECO:0000256" key="7">
    <source>
        <dbReference type="SAM" id="Phobius"/>
    </source>
</evidence>
<dbReference type="PROSITE" id="PS00211">
    <property type="entry name" value="ABC_TRANSPORTER_1"/>
    <property type="match status" value="1"/>
</dbReference>
<dbReference type="PROSITE" id="PS50929">
    <property type="entry name" value="ABC_TM1F"/>
    <property type="match status" value="1"/>
</dbReference>
<keyword evidence="4 10" id="KW-0067">ATP-binding</keyword>
<dbReference type="InterPro" id="IPR036640">
    <property type="entry name" value="ABC1_TM_sf"/>
</dbReference>
<evidence type="ECO:0000259" key="8">
    <source>
        <dbReference type="PROSITE" id="PS50893"/>
    </source>
</evidence>
<dbReference type="SUPFAM" id="SSF90123">
    <property type="entry name" value="ABC transporter transmembrane region"/>
    <property type="match status" value="1"/>
</dbReference>
<evidence type="ECO:0000256" key="2">
    <source>
        <dbReference type="ARBA" id="ARBA00022692"/>
    </source>
</evidence>
<evidence type="ECO:0000259" key="9">
    <source>
        <dbReference type="PROSITE" id="PS50929"/>
    </source>
</evidence>
<evidence type="ECO:0000313" key="10">
    <source>
        <dbReference type="EMBL" id="AGY78225.1"/>
    </source>
</evidence>